<name>A0ABQ1S9N9_9SPHN</name>
<feature type="compositionally biased region" description="Polar residues" evidence="1">
    <location>
        <begin position="1"/>
        <end position="16"/>
    </location>
</feature>
<feature type="compositionally biased region" description="Gly residues" evidence="1">
    <location>
        <begin position="19"/>
        <end position="28"/>
    </location>
</feature>
<dbReference type="Proteomes" id="UP000619041">
    <property type="component" value="Unassembled WGS sequence"/>
</dbReference>
<dbReference type="RefSeq" id="WP_188645156.1">
    <property type="nucleotide sequence ID" value="NZ_BMKL01000001.1"/>
</dbReference>
<comment type="caution">
    <text evidence="2">The sequence shown here is derived from an EMBL/GenBank/DDBJ whole genome shotgun (WGS) entry which is preliminary data.</text>
</comment>
<keyword evidence="3" id="KW-1185">Reference proteome</keyword>
<evidence type="ECO:0000313" key="2">
    <source>
        <dbReference type="EMBL" id="GGE01731.1"/>
    </source>
</evidence>
<reference evidence="3" key="1">
    <citation type="journal article" date="2019" name="Int. J. Syst. Evol. Microbiol.">
        <title>The Global Catalogue of Microorganisms (GCM) 10K type strain sequencing project: providing services to taxonomists for standard genome sequencing and annotation.</title>
        <authorList>
            <consortium name="The Broad Institute Genomics Platform"/>
            <consortium name="The Broad Institute Genome Sequencing Center for Infectious Disease"/>
            <person name="Wu L."/>
            <person name="Ma J."/>
        </authorList>
    </citation>
    <scope>NUCLEOTIDE SEQUENCE [LARGE SCALE GENOMIC DNA]</scope>
    <source>
        <strain evidence="3">CGMCC 1.15959</strain>
    </source>
</reference>
<protein>
    <submittedName>
        <fullName evidence="2">Uncharacterized protein</fullName>
    </submittedName>
</protein>
<evidence type="ECO:0000256" key="1">
    <source>
        <dbReference type="SAM" id="MobiDB-lite"/>
    </source>
</evidence>
<sequence>MADQNGTPGNAPNQFAQVGMGGSQGGGQFEQDAGQSGSLQDQQGGTTTTRSVPVGEEAARRAAQQEQGQSHERLAPIQATTKE</sequence>
<dbReference type="EMBL" id="BMKL01000001">
    <property type="protein sequence ID" value="GGE01731.1"/>
    <property type="molecule type" value="Genomic_DNA"/>
</dbReference>
<accession>A0ABQ1S9N9</accession>
<feature type="region of interest" description="Disordered" evidence="1">
    <location>
        <begin position="1"/>
        <end position="83"/>
    </location>
</feature>
<organism evidence="2 3">
    <name type="scientific">Tsuneonella deserti</name>
    <dbReference type="NCBI Taxonomy" id="2035528"/>
    <lineage>
        <taxon>Bacteria</taxon>
        <taxon>Pseudomonadati</taxon>
        <taxon>Pseudomonadota</taxon>
        <taxon>Alphaproteobacteria</taxon>
        <taxon>Sphingomonadales</taxon>
        <taxon>Erythrobacteraceae</taxon>
        <taxon>Tsuneonella</taxon>
    </lineage>
</organism>
<feature type="compositionally biased region" description="Low complexity" evidence="1">
    <location>
        <begin position="29"/>
        <end position="49"/>
    </location>
</feature>
<proteinExistence type="predicted"/>
<evidence type="ECO:0000313" key="3">
    <source>
        <dbReference type="Proteomes" id="UP000619041"/>
    </source>
</evidence>
<gene>
    <name evidence="2" type="ORF">GCM10011515_21760</name>
</gene>